<comment type="caution">
    <text evidence="1">The sequence shown here is derived from an EMBL/GenBank/DDBJ whole genome shotgun (WGS) entry which is preliminary data.</text>
</comment>
<evidence type="ECO:0000313" key="2">
    <source>
        <dbReference type="Proteomes" id="UP000824120"/>
    </source>
</evidence>
<dbReference type="Proteomes" id="UP000824120">
    <property type="component" value="Chromosome 12"/>
</dbReference>
<name>A0A9J5W7K8_SOLCO</name>
<gene>
    <name evidence="1" type="ORF">H5410_061085</name>
</gene>
<evidence type="ECO:0000313" key="1">
    <source>
        <dbReference type="EMBL" id="KAG5571319.1"/>
    </source>
</evidence>
<organism evidence="1 2">
    <name type="scientific">Solanum commersonii</name>
    <name type="common">Commerson's wild potato</name>
    <name type="synonym">Commerson's nightshade</name>
    <dbReference type="NCBI Taxonomy" id="4109"/>
    <lineage>
        <taxon>Eukaryota</taxon>
        <taxon>Viridiplantae</taxon>
        <taxon>Streptophyta</taxon>
        <taxon>Embryophyta</taxon>
        <taxon>Tracheophyta</taxon>
        <taxon>Spermatophyta</taxon>
        <taxon>Magnoliopsida</taxon>
        <taxon>eudicotyledons</taxon>
        <taxon>Gunneridae</taxon>
        <taxon>Pentapetalae</taxon>
        <taxon>asterids</taxon>
        <taxon>lamiids</taxon>
        <taxon>Solanales</taxon>
        <taxon>Solanaceae</taxon>
        <taxon>Solanoideae</taxon>
        <taxon>Solaneae</taxon>
        <taxon>Solanum</taxon>
    </lineage>
</organism>
<accession>A0A9J5W7K8</accession>
<proteinExistence type="predicted"/>
<dbReference type="EMBL" id="JACXVP010000012">
    <property type="protein sequence ID" value="KAG5571319.1"/>
    <property type="molecule type" value="Genomic_DNA"/>
</dbReference>
<reference evidence="1 2" key="1">
    <citation type="submission" date="2020-09" db="EMBL/GenBank/DDBJ databases">
        <title>De no assembly of potato wild relative species, Solanum commersonii.</title>
        <authorList>
            <person name="Cho K."/>
        </authorList>
    </citation>
    <scope>NUCLEOTIDE SEQUENCE [LARGE SCALE GENOMIC DNA]</scope>
    <source>
        <strain evidence="1">LZ3.2</strain>
        <tissue evidence="1">Leaf</tissue>
    </source>
</reference>
<protein>
    <submittedName>
        <fullName evidence="1">Uncharacterized protein</fullName>
    </submittedName>
</protein>
<sequence>MDSLGIYSKEQKQIVGRWKLKNHYIEFFCTLNSMNMVVPSEEDVLGRCIAQSVSAPNHETPTLNNI</sequence>
<dbReference type="AlphaFoldDB" id="A0A9J5W7K8"/>
<keyword evidence="2" id="KW-1185">Reference proteome</keyword>